<organism evidence="1 2">
    <name type="scientific">Erpetoichthys calabaricus</name>
    <name type="common">Rope fish</name>
    <name type="synonym">Calamoichthys calabaricus</name>
    <dbReference type="NCBI Taxonomy" id="27687"/>
    <lineage>
        <taxon>Eukaryota</taxon>
        <taxon>Metazoa</taxon>
        <taxon>Chordata</taxon>
        <taxon>Craniata</taxon>
        <taxon>Vertebrata</taxon>
        <taxon>Euteleostomi</taxon>
        <taxon>Actinopterygii</taxon>
        <taxon>Polypteriformes</taxon>
        <taxon>Polypteridae</taxon>
        <taxon>Erpetoichthys</taxon>
    </lineage>
</organism>
<protein>
    <recommendedName>
        <fullName evidence="3">Reverse transcriptase</fullName>
    </recommendedName>
</protein>
<dbReference type="Ensembl" id="ENSECRT00000021355.1">
    <property type="protein sequence ID" value="ENSECRP00000020903.1"/>
    <property type="gene ID" value="ENSECRG00000014072.1"/>
</dbReference>
<keyword evidence="2" id="KW-1185">Reference proteome</keyword>
<reference evidence="1" key="2">
    <citation type="submission" date="2025-09" db="UniProtKB">
        <authorList>
            <consortium name="Ensembl"/>
        </authorList>
    </citation>
    <scope>IDENTIFICATION</scope>
</reference>
<sequence length="54" mass="5985">LLQALYDGSTSSVRIRNDMSEEFPIRTGVRQGDVASPLLFNIVIDAIMRKAFDG</sequence>
<evidence type="ECO:0000313" key="2">
    <source>
        <dbReference type="Proteomes" id="UP000694620"/>
    </source>
</evidence>
<dbReference type="AlphaFoldDB" id="A0A8C4SSM8"/>
<reference evidence="1" key="1">
    <citation type="submission" date="2025-08" db="UniProtKB">
        <authorList>
            <consortium name="Ensembl"/>
        </authorList>
    </citation>
    <scope>IDENTIFICATION</scope>
</reference>
<evidence type="ECO:0008006" key="3">
    <source>
        <dbReference type="Google" id="ProtNLM"/>
    </source>
</evidence>
<accession>A0A8C4SSM8</accession>
<name>A0A8C4SSM8_ERPCA</name>
<dbReference type="GeneTree" id="ENSGT00940000178190"/>
<evidence type="ECO:0000313" key="1">
    <source>
        <dbReference type="Ensembl" id="ENSECRP00000020903.1"/>
    </source>
</evidence>
<dbReference type="Proteomes" id="UP000694620">
    <property type="component" value="Unassembled WGS sequence"/>
</dbReference>
<proteinExistence type="predicted"/>